<evidence type="ECO:0000256" key="3">
    <source>
        <dbReference type="ARBA" id="ARBA00022801"/>
    </source>
</evidence>
<reference evidence="10 11" key="1">
    <citation type="submission" date="2024-11" db="EMBL/GenBank/DDBJ databases">
        <authorList>
            <person name="Heng Y.C."/>
            <person name="Lim A.C.H."/>
            <person name="Lee J.K.Y."/>
            <person name="Kittelmann S."/>
        </authorList>
    </citation>
    <scope>NUCLEOTIDE SEQUENCE [LARGE SCALE GENOMIC DNA]</scope>
    <source>
        <strain evidence="10 11">WILCCON 0114</strain>
    </source>
</reference>
<keyword evidence="10" id="KW-0121">Carboxypeptidase</keyword>
<protein>
    <submittedName>
        <fullName evidence="10">D-alanyl-D-alanine carboxypeptidase family protein</fullName>
        <ecNumber evidence="10">3.4.-.-</ecNumber>
    </submittedName>
</protein>
<keyword evidence="8" id="KW-0812">Transmembrane</keyword>
<feature type="domain" description="Peptidase S11 D-alanyl-D-alanine carboxypeptidase A N-terminal" evidence="9">
    <location>
        <begin position="55"/>
        <end position="276"/>
    </location>
</feature>
<comment type="caution">
    <text evidence="10">The sequence shown here is derived from an EMBL/GenBank/DDBJ whole genome shotgun (WGS) entry which is preliminary data.</text>
</comment>
<keyword evidence="8" id="KW-1133">Transmembrane helix</keyword>
<organism evidence="10 11">
    <name type="scientific">Clostridium neuense</name>
    <dbReference type="NCBI Taxonomy" id="1728934"/>
    <lineage>
        <taxon>Bacteria</taxon>
        <taxon>Bacillati</taxon>
        <taxon>Bacillota</taxon>
        <taxon>Clostridia</taxon>
        <taxon>Eubacteriales</taxon>
        <taxon>Clostridiaceae</taxon>
        <taxon>Clostridium</taxon>
    </lineage>
</organism>
<feature type="transmembrane region" description="Helical" evidence="8">
    <location>
        <begin position="7"/>
        <end position="26"/>
    </location>
</feature>
<dbReference type="Gene3D" id="3.40.710.10">
    <property type="entry name" value="DD-peptidase/beta-lactamase superfamily"/>
    <property type="match status" value="1"/>
</dbReference>
<dbReference type="EC" id="3.4.-.-" evidence="10"/>
<keyword evidence="5" id="KW-0573">Peptidoglycan synthesis</keyword>
<evidence type="ECO:0000256" key="1">
    <source>
        <dbReference type="ARBA" id="ARBA00007164"/>
    </source>
</evidence>
<evidence type="ECO:0000256" key="5">
    <source>
        <dbReference type="ARBA" id="ARBA00022984"/>
    </source>
</evidence>
<dbReference type="PANTHER" id="PTHR21581">
    <property type="entry name" value="D-ALANYL-D-ALANINE CARBOXYPEPTIDASE"/>
    <property type="match status" value="1"/>
</dbReference>
<proteinExistence type="inferred from homology"/>
<dbReference type="Pfam" id="PF00768">
    <property type="entry name" value="Peptidase_S11"/>
    <property type="match status" value="1"/>
</dbReference>
<evidence type="ECO:0000256" key="7">
    <source>
        <dbReference type="RuleBase" id="RU004016"/>
    </source>
</evidence>
<dbReference type="SUPFAM" id="SSF56601">
    <property type="entry name" value="beta-lactamase/transpeptidase-like"/>
    <property type="match status" value="1"/>
</dbReference>
<comment type="similarity">
    <text evidence="1 7">Belongs to the peptidase S11 family.</text>
</comment>
<dbReference type="EMBL" id="JBJIAA010000028">
    <property type="protein sequence ID" value="MFL0253215.1"/>
    <property type="molecule type" value="Genomic_DNA"/>
</dbReference>
<accession>A0ABW8TMB1</accession>
<evidence type="ECO:0000256" key="6">
    <source>
        <dbReference type="ARBA" id="ARBA00023316"/>
    </source>
</evidence>
<dbReference type="PANTHER" id="PTHR21581:SF26">
    <property type="entry name" value="D-ALANYL-D-ALANINE ENDOPEPTIDASE"/>
    <property type="match status" value="1"/>
</dbReference>
<dbReference type="Proteomes" id="UP001623592">
    <property type="component" value="Unassembled WGS sequence"/>
</dbReference>
<dbReference type="RefSeq" id="WP_406789883.1">
    <property type="nucleotide sequence ID" value="NZ_JBJIAA010000028.1"/>
</dbReference>
<keyword evidence="6" id="KW-0961">Cell wall biogenesis/degradation</keyword>
<dbReference type="GO" id="GO:0004180">
    <property type="term" value="F:carboxypeptidase activity"/>
    <property type="evidence" value="ECO:0007669"/>
    <property type="project" value="UniProtKB-KW"/>
</dbReference>
<keyword evidence="4" id="KW-0133">Cell shape</keyword>
<evidence type="ECO:0000259" key="9">
    <source>
        <dbReference type="Pfam" id="PF00768"/>
    </source>
</evidence>
<dbReference type="InterPro" id="IPR012338">
    <property type="entry name" value="Beta-lactam/transpept-like"/>
</dbReference>
<keyword evidence="2" id="KW-0732">Signal</keyword>
<keyword evidence="11" id="KW-1185">Reference proteome</keyword>
<gene>
    <name evidence="10" type="ORF">ACJDT4_22675</name>
</gene>
<name>A0ABW8TMB1_9CLOT</name>
<dbReference type="InterPro" id="IPR018044">
    <property type="entry name" value="Peptidase_S11"/>
</dbReference>
<evidence type="ECO:0000256" key="2">
    <source>
        <dbReference type="ARBA" id="ARBA00022729"/>
    </source>
</evidence>
<keyword evidence="8" id="KW-0472">Membrane</keyword>
<keyword evidence="10" id="KW-0645">Protease</keyword>
<evidence type="ECO:0000256" key="4">
    <source>
        <dbReference type="ARBA" id="ARBA00022960"/>
    </source>
</evidence>
<sequence>MKYILKCIVGIFIIIFVWILFSGNIGKVVQVFSSKNTNSLIKTQGKVAEDNQYNEIPSVTSVSALTLDVSDNKIIYAKNIHRRMYPASTTKLLTAQVFADSENKNSLITYTRDSKMQPQSKLDLIVGENLRGDTAMKAMLIYSANDVAEAIGENVAGNIPTFAEKMNEKASSLGLKESHFANANGLPNENHYTTAYDLSKIAKNVYNYPWIMNTIEEKSDDIKTRGRYIHLENTNKLLGIKGCIAGKTGYTAAAGRCLVAYYERNNKKMIGIVLSSTNEQTVDVDMEKIIDWSYGKL</sequence>
<evidence type="ECO:0000313" key="10">
    <source>
        <dbReference type="EMBL" id="MFL0253215.1"/>
    </source>
</evidence>
<dbReference type="PRINTS" id="PR00725">
    <property type="entry name" value="DADACBPTASE1"/>
</dbReference>
<evidence type="ECO:0000313" key="11">
    <source>
        <dbReference type="Proteomes" id="UP001623592"/>
    </source>
</evidence>
<dbReference type="InterPro" id="IPR001967">
    <property type="entry name" value="Peptidase_S11_N"/>
</dbReference>
<keyword evidence="3 10" id="KW-0378">Hydrolase</keyword>
<evidence type="ECO:0000256" key="8">
    <source>
        <dbReference type="SAM" id="Phobius"/>
    </source>
</evidence>